<comment type="caution">
    <text evidence="2">The sequence shown here is derived from an EMBL/GenBank/DDBJ whole genome shotgun (WGS) entry which is preliminary data.</text>
</comment>
<keyword evidence="3" id="KW-1185">Reference proteome</keyword>
<sequence length="467" mass="55181">MANNTNTAASTENEHLMDCIINIPEYEQPLLWPESCIYKVPGNLRNVNEEAYTPRLISIGPLHRENEKLQPMERQKKIYYQKFYQRLKNNYYNSSEMAEMKLVMFKHFIEKKQDVINRHYAAVTQIEGLVEMIELDAIFIMELFLRNSETDKCQMDYMLSKPWLRKGIQLDLLLLENQIPFFILKELYEVVGKKHSTFLEIACQYFANFNPLRESSNESIKLIKEFEVRHFTDLVRCFYLPNTDLNFESETSDVLYCATKLNEGGVVFKAMPDKPLLDITFKKKWFLNWLPFLSCLPFIKCFNAHLELSPFRVDSTTECVLRNLIALEQCHYPSNAYICNYLLLMDHLVNTVTDVDLLVDKKVIVNQLGSHKQGTMLVNSLCEHVVVSNFCYAERIRQLNEHCDQFWNRNMAALNSIYFRDLWRSTSTVVALIIILATMYNFLRNFLRDYNRDFNWRVPEIFNISYS</sequence>
<keyword evidence="1" id="KW-0812">Transmembrane</keyword>
<dbReference type="PANTHER" id="PTHR31170:SF9">
    <property type="entry name" value="PROTEIN, PUTATIVE (DUF247)-RELATED"/>
    <property type="match status" value="1"/>
</dbReference>
<feature type="transmembrane region" description="Helical" evidence="1">
    <location>
        <begin position="422"/>
        <end position="443"/>
    </location>
</feature>
<evidence type="ECO:0000313" key="3">
    <source>
        <dbReference type="Proteomes" id="UP001163823"/>
    </source>
</evidence>
<protein>
    <submittedName>
        <fullName evidence="2">Uncharacterized protein</fullName>
    </submittedName>
</protein>
<dbReference type="InterPro" id="IPR004158">
    <property type="entry name" value="DUF247_pln"/>
</dbReference>
<gene>
    <name evidence="2" type="ORF">O6P43_026969</name>
</gene>
<keyword evidence="1" id="KW-1133">Transmembrane helix</keyword>
<accession>A0AAD7L544</accession>
<keyword evidence="1" id="KW-0472">Membrane</keyword>
<proteinExistence type="predicted"/>
<dbReference type="EMBL" id="JARAOO010000011">
    <property type="protein sequence ID" value="KAJ7950830.1"/>
    <property type="molecule type" value="Genomic_DNA"/>
</dbReference>
<dbReference type="Proteomes" id="UP001163823">
    <property type="component" value="Chromosome 11"/>
</dbReference>
<reference evidence="2" key="1">
    <citation type="journal article" date="2023" name="Science">
        <title>Elucidation of the pathway for biosynthesis of saponin adjuvants from the soapbark tree.</title>
        <authorList>
            <person name="Reed J."/>
            <person name="Orme A."/>
            <person name="El-Demerdash A."/>
            <person name="Owen C."/>
            <person name="Martin L.B.B."/>
            <person name="Misra R.C."/>
            <person name="Kikuchi S."/>
            <person name="Rejzek M."/>
            <person name="Martin A.C."/>
            <person name="Harkess A."/>
            <person name="Leebens-Mack J."/>
            <person name="Louveau T."/>
            <person name="Stephenson M.J."/>
            <person name="Osbourn A."/>
        </authorList>
    </citation>
    <scope>NUCLEOTIDE SEQUENCE</scope>
    <source>
        <strain evidence="2">S10</strain>
    </source>
</reference>
<name>A0AAD7L544_QUISA</name>
<organism evidence="2 3">
    <name type="scientific">Quillaja saponaria</name>
    <name type="common">Soap bark tree</name>
    <dbReference type="NCBI Taxonomy" id="32244"/>
    <lineage>
        <taxon>Eukaryota</taxon>
        <taxon>Viridiplantae</taxon>
        <taxon>Streptophyta</taxon>
        <taxon>Embryophyta</taxon>
        <taxon>Tracheophyta</taxon>
        <taxon>Spermatophyta</taxon>
        <taxon>Magnoliopsida</taxon>
        <taxon>eudicotyledons</taxon>
        <taxon>Gunneridae</taxon>
        <taxon>Pentapetalae</taxon>
        <taxon>rosids</taxon>
        <taxon>fabids</taxon>
        <taxon>Fabales</taxon>
        <taxon>Quillajaceae</taxon>
        <taxon>Quillaja</taxon>
    </lineage>
</organism>
<evidence type="ECO:0000256" key="1">
    <source>
        <dbReference type="SAM" id="Phobius"/>
    </source>
</evidence>
<dbReference type="PANTHER" id="PTHR31170">
    <property type="entry name" value="BNAC04G53230D PROTEIN"/>
    <property type="match status" value="1"/>
</dbReference>
<dbReference type="AlphaFoldDB" id="A0AAD7L544"/>
<dbReference type="Pfam" id="PF03140">
    <property type="entry name" value="DUF247"/>
    <property type="match status" value="1"/>
</dbReference>
<evidence type="ECO:0000313" key="2">
    <source>
        <dbReference type="EMBL" id="KAJ7950830.1"/>
    </source>
</evidence>